<name>C7NK94_KYTSD</name>
<feature type="compositionally biased region" description="Low complexity" evidence="2">
    <location>
        <begin position="120"/>
        <end position="130"/>
    </location>
</feature>
<feature type="region of interest" description="Disordered" evidence="2">
    <location>
        <begin position="120"/>
        <end position="150"/>
    </location>
</feature>
<dbReference type="InterPro" id="IPR029044">
    <property type="entry name" value="Nucleotide-diphossugar_trans"/>
</dbReference>
<evidence type="ECO:0000259" key="3">
    <source>
        <dbReference type="Pfam" id="PF12804"/>
    </source>
</evidence>
<dbReference type="Pfam" id="PF20058">
    <property type="entry name" value="DUF6457"/>
    <property type="match status" value="1"/>
</dbReference>
<dbReference type="GO" id="GO:0016779">
    <property type="term" value="F:nucleotidyltransferase activity"/>
    <property type="evidence" value="ECO:0007669"/>
    <property type="project" value="TreeGrafter"/>
</dbReference>
<keyword evidence="6" id="KW-1185">Reference proteome</keyword>
<evidence type="ECO:0000313" key="6">
    <source>
        <dbReference type="Proteomes" id="UP000006666"/>
    </source>
</evidence>
<feature type="domain" description="MobA-like NTP transferase" evidence="3">
    <location>
        <begin position="7"/>
        <end position="187"/>
    </location>
</feature>
<dbReference type="PANTHER" id="PTHR19136">
    <property type="entry name" value="MOLYBDENUM COFACTOR GUANYLYLTRANSFERASE"/>
    <property type="match status" value="1"/>
</dbReference>
<dbReference type="SUPFAM" id="SSF53448">
    <property type="entry name" value="Nucleotide-diphospho-sugar transferases"/>
    <property type="match status" value="1"/>
</dbReference>
<protein>
    <submittedName>
        <fullName evidence="5">Molybdopterin-guanine dinucleotide biosynthesis protein A</fullName>
    </submittedName>
</protein>
<sequence>MRPVVDAVVLAGGAGRRLGGVSKGEVELAGQRLMDHVLAATGAARQVVVVGEVPVPEGVLLTREEPPGGGPAAGVVAGLERLAAQPRPSADWVLLLACDLPGADEVVPELLAVLEEKVPGGASSSAAMPPGAAPPNVTPSDARPPGPNTQAVVAVDGDGRPQWLLGAYRRDALAAAADRLGDPQGRPLRALVGELGRIEVRPAPAAVEDVDTWSDHARWTDRLMREEHAMSTETPSSGASAPDGRAGHLPEEWRTWLTEVCAAFHLDPAQVDVRAVLDLTKEVAHGVDRPMAPVTAFVLGLALAKDPELSMTDGCERISAVVAAREGVQDAAQDDAKGTP</sequence>
<dbReference type="KEGG" id="kse:Ksed_19320"/>
<feature type="domain" description="DUF6457" evidence="4">
    <location>
        <begin position="250"/>
        <end position="326"/>
    </location>
</feature>
<dbReference type="Gene3D" id="3.90.550.10">
    <property type="entry name" value="Spore Coat Polysaccharide Biosynthesis Protein SpsA, Chain A"/>
    <property type="match status" value="1"/>
</dbReference>
<dbReference type="PANTHER" id="PTHR19136:SF81">
    <property type="entry name" value="MOLYBDENUM COFACTOR GUANYLYLTRANSFERASE"/>
    <property type="match status" value="1"/>
</dbReference>
<proteinExistence type="predicted"/>
<evidence type="ECO:0000256" key="1">
    <source>
        <dbReference type="ARBA" id="ARBA00022679"/>
    </source>
</evidence>
<evidence type="ECO:0000259" key="4">
    <source>
        <dbReference type="Pfam" id="PF20058"/>
    </source>
</evidence>
<evidence type="ECO:0000313" key="5">
    <source>
        <dbReference type="EMBL" id="ACV06932.1"/>
    </source>
</evidence>
<gene>
    <name evidence="5" type="ordered locus">Ksed_19320</name>
</gene>
<keyword evidence="1" id="KW-0808">Transferase</keyword>
<reference evidence="5 6" key="1">
    <citation type="journal article" date="2009" name="Stand. Genomic Sci.">
        <title>Complete genome sequence of Kytococcus sedentarius type strain (541).</title>
        <authorList>
            <person name="Sims D."/>
            <person name="Brettin T."/>
            <person name="Detter J.C."/>
            <person name="Han C."/>
            <person name="Lapidus A."/>
            <person name="Copeland A."/>
            <person name="Glavina Del Rio T."/>
            <person name="Nolan M."/>
            <person name="Chen F."/>
            <person name="Lucas S."/>
            <person name="Tice H."/>
            <person name="Cheng J.F."/>
            <person name="Bruce D."/>
            <person name="Goodwin L."/>
            <person name="Pitluck S."/>
            <person name="Ovchinnikova G."/>
            <person name="Pati A."/>
            <person name="Ivanova N."/>
            <person name="Mavrommatis K."/>
            <person name="Chen A."/>
            <person name="Palaniappan K."/>
            <person name="D'haeseleer P."/>
            <person name="Chain P."/>
            <person name="Bristow J."/>
            <person name="Eisen J.A."/>
            <person name="Markowitz V."/>
            <person name="Hugenholtz P."/>
            <person name="Schneider S."/>
            <person name="Goker M."/>
            <person name="Pukall R."/>
            <person name="Kyrpides N.C."/>
            <person name="Klenk H.P."/>
        </authorList>
    </citation>
    <scope>NUCLEOTIDE SEQUENCE [LARGE SCALE GENOMIC DNA]</scope>
    <source>
        <strain evidence="6">ATCC 14392 / DSM 20547 / JCM 11482 / CCUG 33030 / NBRC 15357 / NCTC 11040 / CCM 314 / 541</strain>
    </source>
</reference>
<dbReference type="HOGENOM" id="CLU_055597_1_0_11"/>
<dbReference type="InterPro" id="IPR045598">
    <property type="entry name" value="DUF6457"/>
</dbReference>
<dbReference type="Proteomes" id="UP000006666">
    <property type="component" value="Chromosome"/>
</dbReference>
<feature type="region of interest" description="Disordered" evidence="2">
    <location>
        <begin position="228"/>
        <end position="247"/>
    </location>
</feature>
<dbReference type="STRING" id="478801.Ksed_19320"/>
<evidence type="ECO:0000256" key="2">
    <source>
        <dbReference type="SAM" id="MobiDB-lite"/>
    </source>
</evidence>
<dbReference type="eggNOG" id="COG0746">
    <property type="taxonomic scope" value="Bacteria"/>
</dbReference>
<dbReference type="EMBL" id="CP001686">
    <property type="protein sequence ID" value="ACV06932.1"/>
    <property type="molecule type" value="Genomic_DNA"/>
</dbReference>
<feature type="compositionally biased region" description="Pro residues" evidence="2">
    <location>
        <begin position="131"/>
        <end position="147"/>
    </location>
</feature>
<dbReference type="InterPro" id="IPR025877">
    <property type="entry name" value="MobA-like_NTP_Trfase"/>
</dbReference>
<dbReference type="AlphaFoldDB" id="C7NK94"/>
<organism evidence="5 6">
    <name type="scientific">Kytococcus sedentarius (strain ATCC 14392 / DSM 20547 / JCM 11482 / CCUG 33030 / NBRC 15357 / NCTC 11040 / CCM 314 / 541)</name>
    <name type="common">Micrococcus sedentarius</name>
    <dbReference type="NCBI Taxonomy" id="478801"/>
    <lineage>
        <taxon>Bacteria</taxon>
        <taxon>Bacillati</taxon>
        <taxon>Actinomycetota</taxon>
        <taxon>Actinomycetes</taxon>
        <taxon>Micrococcales</taxon>
        <taxon>Kytococcaceae</taxon>
        <taxon>Kytococcus</taxon>
    </lineage>
</organism>
<dbReference type="RefSeq" id="WP_015779872.1">
    <property type="nucleotide sequence ID" value="NC_013169.1"/>
</dbReference>
<accession>C7NK94</accession>
<dbReference type="Pfam" id="PF12804">
    <property type="entry name" value="NTP_transf_3"/>
    <property type="match status" value="1"/>
</dbReference>